<dbReference type="InterPro" id="IPR002319">
    <property type="entry name" value="Phenylalanyl-tRNA_Synthase"/>
</dbReference>
<evidence type="ECO:0000256" key="6">
    <source>
        <dbReference type="ARBA" id="ARBA00022490"/>
    </source>
</evidence>
<keyword evidence="9" id="KW-0547">Nucleotide-binding</keyword>
<dbReference type="InParanoid" id="S7WA80"/>
<evidence type="ECO:0000256" key="7">
    <source>
        <dbReference type="ARBA" id="ARBA00022598"/>
    </source>
</evidence>
<evidence type="ECO:0000256" key="10">
    <source>
        <dbReference type="ARBA" id="ARBA00022840"/>
    </source>
</evidence>
<evidence type="ECO:0000256" key="2">
    <source>
        <dbReference type="ARBA" id="ARBA00004496"/>
    </source>
</evidence>
<proteinExistence type="inferred from homology"/>
<dbReference type="NCBIfam" id="TIGR00468">
    <property type="entry name" value="pheS"/>
    <property type="match status" value="1"/>
</dbReference>
<keyword evidence="11" id="KW-0460">Magnesium</keyword>
<evidence type="ECO:0000256" key="12">
    <source>
        <dbReference type="ARBA" id="ARBA00022917"/>
    </source>
</evidence>
<reference evidence="19" key="1">
    <citation type="journal article" date="2013" name="PLoS Genet.">
        <title>The genome of Spraguea lophii and the basis of host-microsporidian interactions.</title>
        <authorList>
            <person name="Campbell S.E."/>
            <person name="Williams T.A."/>
            <person name="Yousuf A."/>
            <person name="Soanes D.M."/>
            <person name="Paszkiewicz K.H."/>
            <person name="Williams B.A.P."/>
        </authorList>
    </citation>
    <scope>NUCLEOTIDE SEQUENCE [LARGE SCALE GENOMIC DNA]</scope>
    <source>
        <strain evidence="19">42_110</strain>
    </source>
</reference>
<dbReference type="InterPro" id="IPR045864">
    <property type="entry name" value="aa-tRNA-synth_II/BPL/LPL"/>
</dbReference>
<dbReference type="GO" id="GO:0000049">
    <property type="term" value="F:tRNA binding"/>
    <property type="evidence" value="ECO:0007669"/>
    <property type="project" value="InterPro"/>
</dbReference>
<evidence type="ECO:0000256" key="16">
    <source>
        <dbReference type="ARBA" id="ARBA00071799"/>
    </source>
</evidence>
<dbReference type="HOGENOM" id="CLU_025086_2_0_1"/>
<evidence type="ECO:0000256" key="11">
    <source>
        <dbReference type="ARBA" id="ARBA00022842"/>
    </source>
</evidence>
<dbReference type="FunFam" id="3.30.930.10:FF:000178">
    <property type="entry name" value="Phenylalanyl-tRNA synthetase subunit alpha"/>
    <property type="match status" value="1"/>
</dbReference>
<evidence type="ECO:0000256" key="15">
    <source>
        <dbReference type="ARBA" id="ARBA00049255"/>
    </source>
</evidence>
<dbReference type="NCBIfam" id="NF003210">
    <property type="entry name" value="PRK04172.1"/>
    <property type="match status" value="1"/>
</dbReference>
<dbReference type="PROSITE" id="PS50862">
    <property type="entry name" value="AA_TRNA_LIGASE_II"/>
    <property type="match status" value="1"/>
</dbReference>
<dbReference type="GO" id="GO:0046872">
    <property type="term" value="F:metal ion binding"/>
    <property type="evidence" value="ECO:0007669"/>
    <property type="project" value="UniProtKB-KW"/>
</dbReference>
<dbReference type="PANTHER" id="PTHR11538:SF40">
    <property type="entry name" value="PHENYLALANINE--TRNA LIGASE ALPHA SUBUNIT"/>
    <property type="match status" value="1"/>
</dbReference>
<dbReference type="EMBL" id="ATCN01000088">
    <property type="protein sequence ID" value="EPR79850.1"/>
    <property type="molecule type" value="Genomic_DNA"/>
</dbReference>
<dbReference type="PANTHER" id="PTHR11538">
    <property type="entry name" value="PHENYLALANYL-TRNA SYNTHETASE"/>
    <property type="match status" value="1"/>
</dbReference>
<keyword evidence="6" id="KW-0963">Cytoplasm</keyword>
<evidence type="ECO:0000256" key="13">
    <source>
        <dbReference type="ARBA" id="ARBA00023146"/>
    </source>
</evidence>
<accession>S7WA80</accession>
<dbReference type="GO" id="GO:0005524">
    <property type="term" value="F:ATP binding"/>
    <property type="evidence" value="ECO:0007669"/>
    <property type="project" value="UniProtKB-KW"/>
</dbReference>
<comment type="similarity">
    <text evidence="3">Belongs to the class-II aminoacyl-tRNA synthetase family. Phe-tRNA synthetase alpha subunit type 2 subfamily.</text>
</comment>
<dbReference type="GO" id="GO:0005829">
    <property type="term" value="C:cytosol"/>
    <property type="evidence" value="ECO:0007669"/>
    <property type="project" value="TreeGrafter"/>
</dbReference>
<dbReference type="VEuPathDB" id="MicrosporidiaDB:SLOPH_1428"/>
<dbReference type="EC" id="6.1.1.20" evidence="5"/>
<evidence type="ECO:0000256" key="3">
    <source>
        <dbReference type="ARBA" id="ARBA00006703"/>
    </source>
</evidence>
<evidence type="ECO:0000256" key="14">
    <source>
        <dbReference type="ARBA" id="ARBA00030612"/>
    </source>
</evidence>
<keyword evidence="7" id="KW-0436">Ligase</keyword>
<dbReference type="InterPro" id="IPR006195">
    <property type="entry name" value="aa-tRNA-synth_II"/>
</dbReference>
<dbReference type="GO" id="GO:0006432">
    <property type="term" value="P:phenylalanyl-tRNA aminoacylation"/>
    <property type="evidence" value="ECO:0007669"/>
    <property type="project" value="EnsemblFungi"/>
</dbReference>
<name>S7WA80_SPRLO</name>
<comment type="caution">
    <text evidence="18">The sequence shown here is derived from an EMBL/GenBank/DDBJ whole genome shotgun (WGS) entry which is preliminary data.</text>
</comment>
<organism evidence="18 19">
    <name type="scientific">Spraguea lophii (strain 42_110)</name>
    <name type="common">Microsporidian parasite</name>
    <dbReference type="NCBI Taxonomy" id="1358809"/>
    <lineage>
        <taxon>Eukaryota</taxon>
        <taxon>Fungi</taxon>
        <taxon>Fungi incertae sedis</taxon>
        <taxon>Microsporidia</taxon>
        <taxon>Spragueidae</taxon>
        <taxon>Spraguea</taxon>
    </lineage>
</organism>
<evidence type="ECO:0000313" key="19">
    <source>
        <dbReference type="Proteomes" id="UP000014978"/>
    </source>
</evidence>
<dbReference type="SUPFAM" id="SSF55681">
    <property type="entry name" value="Class II aaRS and biotin synthetases"/>
    <property type="match status" value="1"/>
</dbReference>
<dbReference type="Gene3D" id="1.10.10.2330">
    <property type="match status" value="1"/>
</dbReference>
<keyword evidence="19" id="KW-1185">Reference proteome</keyword>
<dbReference type="OrthoDB" id="238316at2759"/>
<comment type="cofactor">
    <cofactor evidence="1">
        <name>Mg(2+)</name>
        <dbReference type="ChEBI" id="CHEBI:18420"/>
    </cofactor>
</comment>
<dbReference type="Pfam" id="PF01409">
    <property type="entry name" value="tRNA-synt_2d"/>
    <property type="match status" value="1"/>
</dbReference>
<comment type="subunit">
    <text evidence="4">Tetramer of two alpha and two beta subunits.</text>
</comment>
<dbReference type="FunCoup" id="S7WA80">
    <property type="interactions" value="285"/>
</dbReference>
<dbReference type="Gene3D" id="3.30.1370.240">
    <property type="match status" value="1"/>
</dbReference>
<sequence>MSYKNNDLLTVDNFCEKITEILISSESLSLLDMDEKIHGAILKLESLKKIKYQIEEKEYYGLTNEAVDVVEKGSPEYIYIENIRNNGDGEFSNINVTEDGKKNKKGSDRSIGFSYAMKNKWIQLKDNKIVLCDCEIKDGVRENLGRMKEVEDRIKDFKENYNIGDDIEIFEQIENMMPLNKKDVEILKKRKYLIKKKIRKYLIEKDVDFYLDKKNLVAEVTAEMINNPSTDYKNLKDYNFNTAGNLPKNGALHPLNKIKEEFRQIFLQLGFEEMDTSRYVESSFWNFDALFQPQDHPSRDLQDTFFLSNPKTTKDIPEEYMKKIKDIHSIGGYGSDGYKGNWKEEETRKNVLRTHTTAISTKYLYEIMKQRKDNGEEFKPFKLFAIDRVFRNESLDATHLSEFQQIEGLVCDKNLNLSNLMGILEEFFKKLKFEKIKFKPAYNPYTEPSLEIFAYHPILKKWMEVGNSGIFRPEMLRPMGYEEDVRVIAWGLSLERPAMIKYGINNIRDLVGHTVGLDFIREGEIVSFE</sequence>
<feature type="domain" description="Aminoacyl-transfer RNA synthetases class-II family profile" evidence="17">
    <location>
        <begin position="256"/>
        <end position="509"/>
    </location>
</feature>
<keyword evidence="10" id="KW-0067">ATP-binding</keyword>
<dbReference type="OMA" id="YVEASFW"/>
<evidence type="ECO:0000256" key="9">
    <source>
        <dbReference type="ARBA" id="ARBA00022741"/>
    </source>
</evidence>
<dbReference type="Gene3D" id="1.10.10.2320">
    <property type="match status" value="1"/>
</dbReference>
<dbReference type="GO" id="GO:0004826">
    <property type="term" value="F:phenylalanine-tRNA ligase activity"/>
    <property type="evidence" value="ECO:0007669"/>
    <property type="project" value="UniProtKB-EC"/>
</dbReference>
<dbReference type="GO" id="GO:0009328">
    <property type="term" value="C:phenylalanine-tRNA ligase complex"/>
    <property type="evidence" value="ECO:0007669"/>
    <property type="project" value="EnsemblFungi"/>
</dbReference>
<dbReference type="STRING" id="1358809.S7WA80"/>
<dbReference type="Gene3D" id="3.30.930.10">
    <property type="entry name" value="Bira Bifunctional Protein, Domain 2"/>
    <property type="match status" value="1"/>
</dbReference>
<evidence type="ECO:0000259" key="17">
    <source>
        <dbReference type="PROSITE" id="PS50862"/>
    </source>
</evidence>
<evidence type="ECO:0000256" key="8">
    <source>
        <dbReference type="ARBA" id="ARBA00022723"/>
    </source>
</evidence>
<dbReference type="InterPro" id="IPR004529">
    <property type="entry name" value="Phe-tRNA-synth_IIc_asu"/>
</dbReference>
<dbReference type="AlphaFoldDB" id="S7WA80"/>
<evidence type="ECO:0000313" key="18">
    <source>
        <dbReference type="EMBL" id="EPR79850.1"/>
    </source>
</evidence>
<dbReference type="CDD" id="cd00496">
    <property type="entry name" value="PheRS_alpha_core"/>
    <property type="match status" value="1"/>
</dbReference>
<evidence type="ECO:0000256" key="1">
    <source>
        <dbReference type="ARBA" id="ARBA00001946"/>
    </source>
</evidence>
<keyword evidence="8" id="KW-0479">Metal-binding</keyword>
<evidence type="ECO:0000256" key="5">
    <source>
        <dbReference type="ARBA" id="ARBA00012814"/>
    </source>
</evidence>
<comment type="subcellular location">
    <subcellularLocation>
        <location evidence="2">Cytoplasm</location>
    </subcellularLocation>
</comment>
<protein>
    <recommendedName>
        <fullName evidence="16">Probable phenylalanine--tRNA ligase alpha subunit</fullName>
        <ecNumber evidence="5">6.1.1.20</ecNumber>
    </recommendedName>
    <alternativeName>
        <fullName evidence="14">Phenylalanyl-tRNA synthetase alpha subunit</fullName>
    </alternativeName>
</protein>
<comment type="catalytic activity">
    <reaction evidence="15">
        <text>tRNA(Phe) + L-phenylalanine + ATP = L-phenylalanyl-tRNA(Phe) + AMP + diphosphate + H(+)</text>
        <dbReference type="Rhea" id="RHEA:19413"/>
        <dbReference type="Rhea" id="RHEA-COMP:9668"/>
        <dbReference type="Rhea" id="RHEA-COMP:9699"/>
        <dbReference type="ChEBI" id="CHEBI:15378"/>
        <dbReference type="ChEBI" id="CHEBI:30616"/>
        <dbReference type="ChEBI" id="CHEBI:33019"/>
        <dbReference type="ChEBI" id="CHEBI:58095"/>
        <dbReference type="ChEBI" id="CHEBI:78442"/>
        <dbReference type="ChEBI" id="CHEBI:78531"/>
        <dbReference type="ChEBI" id="CHEBI:456215"/>
        <dbReference type="EC" id="6.1.1.20"/>
    </reaction>
</comment>
<evidence type="ECO:0000256" key="4">
    <source>
        <dbReference type="ARBA" id="ARBA00011209"/>
    </source>
</evidence>
<gene>
    <name evidence="18" type="ORF">SLOPH_1428</name>
</gene>
<keyword evidence="13 18" id="KW-0030">Aminoacyl-tRNA synthetase</keyword>
<keyword evidence="12" id="KW-0648">Protein biosynthesis</keyword>
<dbReference type="Proteomes" id="UP000014978">
    <property type="component" value="Unassembled WGS sequence"/>
</dbReference>
<dbReference type="GO" id="GO:0002161">
    <property type="term" value="F:aminoacyl-tRNA deacylase activity"/>
    <property type="evidence" value="ECO:0007669"/>
    <property type="project" value="EnsemblFungi"/>
</dbReference>